<evidence type="ECO:0000313" key="1">
    <source>
        <dbReference type="EMBL" id="GGH46088.1"/>
    </source>
</evidence>
<name>A0ABQ1Z397_9BACL</name>
<dbReference type="RefSeq" id="WP_229729643.1">
    <property type="nucleotide sequence ID" value="NZ_BMFU01000001.1"/>
</dbReference>
<dbReference type="EMBL" id="BMFU01000001">
    <property type="protein sequence ID" value="GGH46088.1"/>
    <property type="molecule type" value="Genomic_DNA"/>
</dbReference>
<evidence type="ECO:0000313" key="2">
    <source>
        <dbReference type="Proteomes" id="UP000652153"/>
    </source>
</evidence>
<keyword evidence="2" id="KW-1185">Reference proteome</keyword>
<organism evidence="1 2">
    <name type="scientific">Paenibacillus silvae</name>
    <dbReference type="NCBI Taxonomy" id="1325358"/>
    <lineage>
        <taxon>Bacteria</taxon>
        <taxon>Bacillati</taxon>
        <taxon>Bacillota</taxon>
        <taxon>Bacilli</taxon>
        <taxon>Bacillales</taxon>
        <taxon>Paenibacillaceae</taxon>
        <taxon>Paenibacillus</taxon>
    </lineage>
</organism>
<sequence length="95" mass="11424">MSKFAAWDWDGGEFIPLMTDNIVEAIYTAWNYEFDVYENNRDSYDLIFSGTQDNEWNSEMLEKYGIRVIDHEKHRHLQNIETGEIYFADWQKEMG</sequence>
<accession>A0ABQ1Z397</accession>
<gene>
    <name evidence="1" type="ORF">GCM10008014_08520</name>
</gene>
<protein>
    <recommendedName>
        <fullName evidence="3">YubB ferredoxin-like domain-containing protein</fullName>
    </recommendedName>
</protein>
<evidence type="ECO:0008006" key="3">
    <source>
        <dbReference type="Google" id="ProtNLM"/>
    </source>
</evidence>
<reference evidence="2" key="1">
    <citation type="journal article" date="2019" name="Int. J. Syst. Evol. Microbiol.">
        <title>The Global Catalogue of Microorganisms (GCM) 10K type strain sequencing project: providing services to taxonomists for standard genome sequencing and annotation.</title>
        <authorList>
            <consortium name="The Broad Institute Genomics Platform"/>
            <consortium name="The Broad Institute Genome Sequencing Center for Infectious Disease"/>
            <person name="Wu L."/>
            <person name="Ma J."/>
        </authorList>
    </citation>
    <scope>NUCLEOTIDE SEQUENCE [LARGE SCALE GENOMIC DNA]</scope>
    <source>
        <strain evidence="2">CGMCC 1.12770</strain>
    </source>
</reference>
<comment type="caution">
    <text evidence="1">The sequence shown here is derived from an EMBL/GenBank/DDBJ whole genome shotgun (WGS) entry which is preliminary data.</text>
</comment>
<proteinExistence type="predicted"/>
<dbReference type="Proteomes" id="UP000652153">
    <property type="component" value="Unassembled WGS sequence"/>
</dbReference>